<feature type="transmembrane region" description="Helical" evidence="1">
    <location>
        <begin position="51"/>
        <end position="72"/>
    </location>
</feature>
<dbReference type="eggNOG" id="ENOG5032TW9">
    <property type="taxonomic scope" value="Bacteria"/>
</dbReference>
<reference evidence="2 3" key="2">
    <citation type="journal article" date="2010" name="Stand. Genomic Sci.">
        <title>Complete genome sequence of Gordonia bronchialis type strain (3410).</title>
        <authorList>
            <person name="Ivanova N."/>
            <person name="Sikorski J."/>
            <person name="Jando M."/>
            <person name="Lapidus A."/>
            <person name="Nolan M."/>
            <person name="Lucas S."/>
            <person name="Del Rio T.G."/>
            <person name="Tice H."/>
            <person name="Copeland A."/>
            <person name="Cheng J.F."/>
            <person name="Chen F."/>
            <person name="Bruce D."/>
            <person name="Goodwin L."/>
            <person name="Pitluck S."/>
            <person name="Mavromatis K."/>
            <person name="Ovchinnikova G."/>
            <person name="Pati A."/>
            <person name="Chen A."/>
            <person name="Palaniappan K."/>
            <person name="Land M."/>
            <person name="Hauser L."/>
            <person name="Chang Y.J."/>
            <person name="Jeffries C.D."/>
            <person name="Chain P."/>
            <person name="Saunders E."/>
            <person name="Han C."/>
            <person name="Detter J.C."/>
            <person name="Brettin T."/>
            <person name="Rohde M."/>
            <person name="Goker M."/>
            <person name="Bristow J."/>
            <person name="Eisen J.A."/>
            <person name="Markowitz V."/>
            <person name="Hugenholtz P."/>
            <person name="Klenk H.P."/>
            <person name="Kyrpides N.C."/>
        </authorList>
    </citation>
    <scope>NUCLEOTIDE SEQUENCE [LARGE SCALE GENOMIC DNA]</scope>
    <source>
        <strain evidence="3">ATCC 25592 / DSM 43247 / BCRC 13721 / JCM 3198 / KCTC 3076 / NBRC 16047 / NCTC 10667</strain>
    </source>
</reference>
<keyword evidence="1" id="KW-1133">Transmembrane helix</keyword>
<organism evidence="2 3">
    <name type="scientific">Gordonia bronchialis (strain ATCC 25592 / DSM 43247 / BCRC 13721 / JCM 3198 / KCTC 3076 / NBRC 16047 / NCTC 10667)</name>
    <name type="common">Rhodococcus bronchialis</name>
    <dbReference type="NCBI Taxonomy" id="526226"/>
    <lineage>
        <taxon>Bacteria</taxon>
        <taxon>Bacillati</taxon>
        <taxon>Actinomycetota</taxon>
        <taxon>Actinomycetes</taxon>
        <taxon>Mycobacteriales</taxon>
        <taxon>Gordoniaceae</taxon>
        <taxon>Gordonia</taxon>
    </lineage>
</organism>
<dbReference type="EMBL" id="CP001802">
    <property type="protein sequence ID" value="ACY21307.1"/>
    <property type="molecule type" value="Genomic_DNA"/>
</dbReference>
<dbReference type="AlphaFoldDB" id="D0LAJ4"/>
<keyword evidence="1" id="KW-0812">Transmembrane</keyword>
<evidence type="ECO:0000313" key="2">
    <source>
        <dbReference type="EMBL" id="ACY21307.1"/>
    </source>
</evidence>
<keyword evidence="3" id="KW-1185">Reference proteome</keyword>
<name>D0LAJ4_GORB4</name>
<protein>
    <recommendedName>
        <fullName evidence="4">Integral membrane protein</fullName>
    </recommendedName>
</protein>
<feature type="transmembrane region" description="Helical" evidence="1">
    <location>
        <begin position="84"/>
        <end position="113"/>
    </location>
</feature>
<dbReference type="STRING" id="526226.Gbro_2055"/>
<keyword evidence="1" id="KW-0472">Membrane</keyword>
<dbReference type="KEGG" id="gbr:Gbro_2055"/>
<evidence type="ECO:0000256" key="1">
    <source>
        <dbReference type="SAM" id="Phobius"/>
    </source>
</evidence>
<evidence type="ECO:0008006" key="4">
    <source>
        <dbReference type="Google" id="ProtNLM"/>
    </source>
</evidence>
<evidence type="ECO:0000313" key="3">
    <source>
        <dbReference type="Proteomes" id="UP000001219"/>
    </source>
</evidence>
<sequence length="137" mass="14957">MSEGAVEPQRFTPPTNDPWKGLRGVMAGTLILEVIVMILTFPIVARIAGGLTWVSGIYLAAVTVALILAAGMQGRRHALTIDLALQFAVIAGGVFHWSIAVVGLLFMCVWIYIRYVKVDVERRIERGLLPGQEPITD</sequence>
<proteinExistence type="predicted"/>
<gene>
    <name evidence="2" type="ordered locus">Gbro_2055</name>
</gene>
<reference evidence="3" key="1">
    <citation type="submission" date="2009-10" db="EMBL/GenBank/DDBJ databases">
        <title>The complete chromosome of Gordonia bronchialis DSM 43247.</title>
        <authorList>
            <consortium name="US DOE Joint Genome Institute (JGI-PGF)"/>
            <person name="Lucas S."/>
            <person name="Copeland A."/>
            <person name="Lapidus A."/>
            <person name="Glavina del Rio T."/>
            <person name="Dalin E."/>
            <person name="Tice H."/>
            <person name="Bruce D."/>
            <person name="Goodwin L."/>
            <person name="Pitluck S."/>
            <person name="Kyrpides N."/>
            <person name="Mavromatis K."/>
            <person name="Ivanova N."/>
            <person name="Ovchinnikova G."/>
            <person name="Saunders E."/>
            <person name="Brettin T."/>
            <person name="Detter J.C."/>
            <person name="Han C."/>
            <person name="Larimer F."/>
            <person name="Land M."/>
            <person name="Hauser L."/>
            <person name="Markowitz V."/>
            <person name="Cheng J.-F."/>
            <person name="Hugenholtz P."/>
            <person name="Woyke T."/>
            <person name="Wu D."/>
            <person name="Jando M."/>
            <person name="Schneider S."/>
            <person name="Goeker M."/>
            <person name="Klenk H.-P."/>
            <person name="Eisen J.A."/>
        </authorList>
    </citation>
    <scope>NUCLEOTIDE SEQUENCE [LARGE SCALE GENOMIC DNA]</scope>
    <source>
        <strain evidence="3">ATCC 25592 / DSM 43247 / BCRC 13721 / JCM 3198 / KCTC 3076 / NBRC 16047 / NCTC 10667</strain>
    </source>
</reference>
<feature type="transmembrane region" description="Helical" evidence="1">
    <location>
        <begin position="24"/>
        <end position="44"/>
    </location>
</feature>
<dbReference type="HOGENOM" id="CLU_125367_1_0_11"/>
<dbReference type="Pfam" id="PF14017">
    <property type="entry name" value="DUF4233"/>
    <property type="match status" value="1"/>
</dbReference>
<accession>D0LAJ4</accession>
<dbReference type="InterPro" id="IPR025327">
    <property type="entry name" value="DUF4233"/>
</dbReference>
<dbReference type="Proteomes" id="UP000001219">
    <property type="component" value="Chromosome"/>
</dbReference>